<dbReference type="PANTHER" id="PTHR46889:SF4">
    <property type="entry name" value="TRANSPOSASE INSO FOR INSERTION SEQUENCE ELEMENT IS911B-RELATED"/>
    <property type="match status" value="1"/>
</dbReference>
<dbReference type="RefSeq" id="WP_159899404.1">
    <property type="nucleotide sequence ID" value="NZ_VMSB01000001.1"/>
</dbReference>
<dbReference type="Gene3D" id="3.30.420.10">
    <property type="entry name" value="Ribonuclease H-like superfamily/Ribonuclease H"/>
    <property type="match status" value="1"/>
</dbReference>
<dbReference type="InterPro" id="IPR013762">
    <property type="entry name" value="Integrase-like_cat_sf"/>
</dbReference>
<dbReference type="SUPFAM" id="SSF56349">
    <property type="entry name" value="DNA breaking-rejoining enzymes"/>
    <property type="match status" value="1"/>
</dbReference>
<feature type="compositionally biased region" description="Basic and acidic residues" evidence="3">
    <location>
        <begin position="208"/>
        <end position="231"/>
    </location>
</feature>
<proteinExistence type="predicted"/>
<accession>A0ABP8J852</accession>
<sequence length="454" mass="49765">MAYIDAHRHDVVDEREVGVEPICAELKKAGVTIAPSGYYASKNRPPSARSVRDVELVAQIRAAHAANLGVYGVRKVHAQLNRQGVKVARCTVERLMRAEGLRGIAREKTRRTTIGDGAQTPRPQDLVKREFVATGPNQLWVADLTYVRTHAGWTYVAFVLDVFSRMIVGWQVCGWAEAPRGHYRAAGSAPPAVARSEREPAAQGQGRPRGDARPGGSARRDPHEPSPRHDPGSPAQTGDQSLAGRGSRCDTGGGTPVGHHRPPRAEGTSDMADIIDLMLATGCRIGEILALRWSDLDLDGDLPVLTVSGTIKTETGKGTYRKPTPKTDASRRTVVLPRFAAELLRVRREFATTNENDAVFATRNGTWHQVVNVERRWRQIRKDTGYEWVTPHTFRKTVATLISEAATSELASRQLGHSSSQVTRDHYIARPPVSADLSEVLQRLAESDDADLDS</sequence>
<gene>
    <name evidence="5" type="ORF">GCM10023153_00510</name>
</gene>
<name>A0ABP8J852_9MICO</name>
<dbReference type="Pfam" id="PF13276">
    <property type="entry name" value="HTH_21"/>
    <property type="match status" value="1"/>
</dbReference>
<dbReference type="CDD" id="cd01189">
    <property type="entry name" value="INT_ICEBs1_C_like"/>
    <property type="match status" value="1"/>
</dbReference>
<dbReference type="SUPFAM" id="SSF53098">
    <property type="entry name" value="Ribonuclease H-like"/>
    <property type="match status" value="1"/>
</dbReference>
<dbReference type="Pfam" id="PF00589">
    <property type="entry name" value="Phage_integrase"/>
    <property type="match status" value="1"/>
</dbReference>
<dbReference type="Proteomes" id="UP001500390">
    <property type="component" value="Unassembled WGS sequence"/>
</dbReference>
<keyword evidence="2" id="KW-0233">DNA recombination</keyword>
<evidence type="ECO:0000256" key="1">
    <source>
        <dbReference type="ARBA" id="ARBA00002286"/>
    </source>
</evidence>
<evidence type="ECO:0000256" key="2">
    <source>
        <dbReference type="ARBA" id="ARBA00023172"/>
    </source>
</evidence>
<dbReference type="Gene3D" id="1.10.443.10">
    <property type="entry name" value="Intergrase catalytic core"/>
    <property type="match status" value="1"/>
</dbReference>
<keyword evidence="6" id="KW-1185">Reference proteome</keyword>
<evidence type="ECO:0000259" key="4">
    <source>
        <dbReference type="PROSITE" id="PS51898"/>
    </source>
</evidence>
<dbReference type="InterPro" id="IPR011010">
    <property type="entry name" value="DNA_brk_join_enz"/>
</dbReference>
<dbReference type="InterPro" id="IPR036397">
    <property type="entry name" value="RNaseH_sf"/>
</dbReference>
<dbReference type="Pfam" id="PF00665">
    <property type="entry name" value="rve"/>
    <property type="match status" value="1"/>
</dbReference>
<dbReference type="InterPro" id="IPR001584">
    <property type="entry name" value="Integrase_cat-core"/>
</dbReference>
<dbReference type="InterPro" id="IPR012337">
    <property type="entry name" value="RNaseH-like_sf"/>
</dbReference>
<comment type="function">
    <text evidence="1">Involved in the transposition of the insertion sequence.</text>
</comment>
<dbReference type="PANTHER" id="PTHR46889">
    <property type="entry name" value="TRANSPOSASE INSF FOR INSERTION SEQUENCE IS3B-RELATED"/>
    <property type="match status" value="1"/>
</dbReference>
<evidence type="ECO:0000313" key="5">
    <source>
        <dbReference type="EMBL" id="GAA4386704.1"/>
    </source>
</evidence>
<organism evidence="5 6">
    <name type="scientific">Ornithinibacter aureus</name>
    <dbReference type="NCBI Taxonomy" id="622664"/>
    <lineage>
        <taxon>Bacteria</taxon>
        <taxon>Bacillati</taxon>
        <taxon>Actinomycetota</taxon>
        <taxon>Actinomycetes</taxon>
        <taxon>Micrococcales</taxon>
        <taxon>Intrasporangiaceae</taxon>
        <taxon>Ornithinibacter</taxon>
    </lineage>
</organism>
<reference evidence="6" key="1">
    <citation type="journal article" date="2019" name="Int. J. Syst. Evol. Microbiol.">
        <title>The Global Catalogue of Microorganisms (GCM) 10K type strain sequencing project: providing services to taxonomists for standard genome sequencing and annotation.</title>
        <authorList>
            <consortium name="The Broad Institute Genomics Platform"/>
            <consortium name="The Broad Institute Genome Sequencing Center for Infectious Disease"/>
            <person name="Wu L."/>
            <person name="Ma J."/>
        </authorList>
    </citation>
    <scope>NUCLEOTIDE SEQUENCE [LARGE SCALE GENOMIC DNA]</scope>
    <source>
        <strain evidence="6">JCM 17738</strain>
    </source>
</reference>
<comment type="caution">
    <text evidence="5">The sequence shown here is derived from an EMBL/GenBank/DDBJ whole genome shotgun (WGS) entry which is preliminary data.</text>
</comment>
<dbReference type="InterPro" id="IPR050900">
    <property type="entry name" value="Transposase_IS3/IS150/IS904"/>
</dbReference>
<evidence type="ECO:0000256" key="3">
    <source>
        <dbReference type="SAM" id="MobiDB-lite"/>
    </source>
</evidence>
<feature type="region of interest" description="Disordered" evidence="3">
    <location>
        <begin position="183"/>
        <end position="268"/>
    </location>
</feature>
<protein>
    <recommendedName>
        <fullName evidence="4">Tyr recombinase domain-containing protein</fullName>
    </recommendedName>
</protein>
<evidence type="ECO:0000313" key="6">
    <source>
        <dbReference type="Proteomes" id="UP001500390"/>
    </source>
</evidence>
<dbReference type="EMBL" id="BAABFX010000005">
    <property type="protein sequence ID" value="GAA4386704.1"/>
    <property type="molecule type" value="Genomic_DNA"/>
</dbReference>
<dbReference type="InterPro" id="IPR025948">
    <property type="entry name" value="HTH-like_dom"/>
</dbReference>
<feature type="domain" description="Tyr recombinase" evidence="4">
    <location>
        <begin position="252"/>
        <end position="442"/>
    </location>
</feature>
<dbReference type="InterPro" id="IPR002104">
    <property type="entry name" value="Integrase_catalytic"/>
</dbReference>
<dbReference type="PROSITE" id="PS51898">
    <property type="entry name" value="TYR_RECOMBINASE"/>
    <property type="match status" value="1"/>
</dbReference>